<dbReference type="STRING" id="1354304.XPG1_0964"/>
<sequence length="351" mass="39220">MSSYGLKITNQEDGSSFVFNEQTSPACLIWTDYVSKGTPGVHTSPTDWRYFQWDCQVKIPAGYRAHVYPGNFTTFNQDRSGNGFRLTGFYEKAQFSQNGESVSVDGLLLENFFDNWLTELIKVIAYPATSGGTAGLKILNNSNFNTSVPPAGFGYVSHKARVYIQGRFDPASIDPRLNYGNCLMFFYNEDPECMLVHQNGHYVSCNRYNEDGRDGWYRVVIFSNIGIRERLERGGYGLRLRNNDGVITFNSGVGVLTKPVGLDVSNRKLGDIIPTAGIKYPMLVPAWIGHHLWMEGDTAYSRDLSLTSNGAGGLFVGSGKRSYWKASQWGTTNYTTKQSILILDAASYFNF</sequence>
<organism evidence="1 2">
    <name type="scientific">Xenorhabdus poinarii G6</name>
    <dbReference type="NCBI Taxonomy" id="1354304"/>
    <lineage>
        <taxon>Bacteria</taxon>
        <taxon>Pseudomonadati</taxon>
        <taxon>Pseudomonadota</taxon>
        <taxon>Gammaproteobacteria</taxon>
        <taxon>Enterobacterales</taxon>
        <taxon>Morganellaceae</taxon>
        <taxon>Xenorhabdus</taxon>
    </lineage>
</organism>
<name>A0A068R0N9_9GAMM</name>
<dbReference type="KEGG" id="xpo:XPG1_0964"/>
<protein>
    <submittedName>
        <fullName evidence="1">Uncharacterized protein</fullName>
    </submittedName>
</protein>
<keyword evidence="2" id="KW-1185">Reference proteome</keyword>
<proteinExistence type="predicted"/>
<dbReference type="OrthoDB" id="6440730at2"/>
<dbReference type="RefSeq" id="WP_045957976.1">
    <property type="nucleotide sequence ID" value="NZ_FO704551.1"/>
</dbReference>
<dbReference type="Proteomes" id="UP000032735">
    <property type="component" value="Chromosome"/>
</dbReference>
<evidence type="ECO:0000313" key="2">
    <source>
        <dbReference type="Proteomes" id="UP000032735"/>
    </source>
</evidence>
<dbReference type="EMBL" id="FO704551">
    <property type="protein sequence ID" value="CDG20619.1"/>
    <property type="molecule type" value="Genomic_DNA"/>
</dbReference>
<dbReference type="AlphaFoldDB" id="A0A068R0N9"/>
<gene>
    <name evidence="1" type="ORF">XPG1_0964</name>
</gene>
<dbReference type="HOGENOM" id="CLU_789743_0_0_6"/>
<reference evidence="1 2" key="1">
    <citation type="submission" date="2013-07" db="EMBL/GenBank/DDBJ databases">
        <authorList>
            <person name="Genoscope - CEA"/>
        </authorList>
    </citation>
    <scope>NUCLEOTIDE SEQUENCE [LARGE SCALE GENOMIC DNA]</scope>
    <source>
        <strain evidence="1 2">G6</strain>
    </source>
</reference>
<evidence type="ECO:0000313" key="1">
    <source>
        <dbReference type="EMBL" id="CDG20619.1"/>
    </source>
</evidence>
<accession>A0A068R0N9</accession>